<dbReference type="Proteomes" id="UP000637906">
    <property type="component" value="Unassembled WGS sequence"/>
</dbReference>
<gene>
    <name evidence="1" type="ORF">sL5_05540</name>
</gene>
<protein>
    <submittedName>
        <fullName evidence="1">Uncharacterized protein</fullName>
    </submittedName>
</protein>
<name>A0A8J3HWH3_9RICK</name>
<sequence length="61" mass="6867">MIPNIPDSIKKVGIELGSINKPLVKKNFTSPHPNASLFRAAVSENFKVIEIKNNMRADNRY</sequence>
<keyword evidence="2" id="KW-1185">Reference proteome</keyword>
<dbReference type="EMBL" id="BNGU01000018">
    <property type="protein sequence ID" value="GHM59561.1"/>
    <property type="molecule type" value="Genomic_DNA"/>
</dbReference>
<evidence type="ECO:0000313" key="2">
    <source>
        <dbReference type="Proteomes" id="UP000637906"/>
    </source>
</evidence>
<accession>A0A8J3HWH3</accession>
<evidence type="ECO:0000313" key="1">
    <source>
        <dbReference type="EMBL" id="GHM59561.1"/>
    </source>
</evidence>
<proteinExistence type="predicted"/>
<organism evidence="1 2">
    <name type="scientific">Candidatus Mesenet longicola</name>
    <dbReference type="NCBI Taxonomy" id="1892558"/>
    <lineage>
        <taxon>Bacteria</taxon>
        <taxon>Pseudomonadati</taxon>
        <taxon>Pseudomonadota</taxon>
        <taxon>Alphaproteobacteria</taxon>
        <taxon>Rickettsiales</taxon>
        <taxon>Anaplasmataceae</taxon>
        <taxon>Candidatus Mesenet</taxon>
    </lineage>
</organism>
<comment type="caution">
    <text evidence="1">The sequence shown here is derived from an EMBL/GenBank/DDBJ whole genome shotgun (WGS) entry which is preliminary data.</text>
</comment>
<dbReference type="AlphaFoldDB" id="A0A8J3HWH3"/>
<reference evidence="1 2" key="1">
    <citation type="journal article" date="2021" name="Microb. Ecol.">
        <title>Candidatus Mesenet longicola: Novel Endosymbionts of Brontispa longissima that Induce Cytoplasmic Incompatibility.</title>
        <authorList>
            <person name="Takano S."/>
            <person name="Gotoh Y."/>
            <person name="Hayashi T."/>
        </authorList>
    </citation>
    <scope>NUCLEOTIDE SEQUENCE [LARGE SCALE GENOMIC DNA]</scope>
    <source>
        <strain evidence="1">L5</strain>
    </source>
</reference>